<comment type="catalytic activity">
    <reaction evidence="8">
        <text>L-proline + a quinone = (S)-1-pyrroline-5-carboxylate + a quinol + H(+)</text>
        <dbReference type="Rhea" id="RHEA:23784"/>
        <dbReference type="ChEBI" id="CHEBI:15378"/>
        <dbReference type="ChEBI" id="CHEBI:17388"/>
        <dbReference type="ChEBI" id="CHEBI:24646"/>
        <dbReference type="ChEBI" id="CHEBI:60039"/>
        <dbReference type="ChEBI" id="CHEBI:132124"/>
        <dbReference type="EC" id="1.5.5.2"/>
    </reaction>
</comment>
<dbReference type="PIRSF" id="PIRSF000196">
    <property type="entry name" value="Pro_dehydrog"/>
    <property type="match status" value="1"/>
</dbReference>
<feature type="binding site" evidence="10">
    <location>
        <position position="155"/>
    </location>
    <ligand>
        <name>FAD</name>
        <dbReference type="ChEBI" id="CHEBI:57692"/>
    </ligand>
</feature>
<dbReference type="Proteomes" id="UP000777784">
    <property type="component" value="Unassembled WGS sequence"/>
</dbReference>
<gene>
    <name evidence="12" type="ORF">KJ970_06230</name>
</gene>
<comment type="pathway">
    <text evidence="1">Amino-acid degradation; L-proline degradation into L-glutamate; L-glutamate from L-proline: step 1/2.</text>
</comment>
<comment type="caution">
    <text evidence="12">The sequence shown here is derived from an EMBL/GenBank/DDBJ whole genome shotgun (WGS) entry which is preliminary data.</text>
</comment>
<dbReference type="GO" id="GO:0000166">
    <property type="term" value="F:nucleotide binding"/>
    <property type="evidence" value="ECO:0007669"/>
    <property type="project" value="UniProtKB-KW"/>
</dbReference>
<comment type="cofactor">
    <cofactor evidence="10">
        <name>FAD</name>
        <dbReference type="ChEBI" id="CHEBI:57692"/>
    </cofactor>
    <text evidence="10">Binds 1 FAD per subunit.</text>
</comment>
<feature type="binding site" evidence="9">
    <location>
        <position position="91"/>
    </location>
    <ligand>
        <name>substrate</name>
    </ligand>
</feature>
<organism evidence="12 13">
    <name type="scientific">Eiseniibacteriota bacterium</name>
    <dbReference type="NCBI Taxonomy" id="2212470"/>
    <lineage>
        <taxon>Bacteria</taxon>
        <taxon>Candidatus Eiseniibacteriota</taxon>
    </lineage>
</organism>
<feature type="binding site" evidence="10">
    <location>
        <position position="126"/>
    </location>
    <ligand>
        <name>FAD</name>
        <dbReference type="ChEBI" id="CHEBI:57692"/>
    </ligand>
</feature>
<dbReference type="InterPro" id="IPR029041">
    <property type="entry name" value="FAD-linked_oxidoreductase-like"/>
</dbReference>
<name>A0A948RVV0_UNCEI</name>
<dbReference type="Pfam" id="PF01619">
    <property type="entry name" value="Pro_dh"/>
    <property type="match status" value="1"/>
</dbReference>
<dbReference type="Gene3D" id="3.20.20.220">
    <property type="match status" value="1"/>
</dbReference>
<keyword evidence="7" id="KW-0642">Proline metabolism</keyword>
<protein>
    <recommendedName>
        <fullName evidence="2">proline dehydrogenase</fullName>
        <ecNumber evidence="2">1.5.5.2</ecNumber>
    </recommendedName>
</protein>
<reference evidence="12" key="1">
    <citation type="submission" date="2021-05" db="EMBL/GenBank/DDBJ databases">
        <title>Energy efficiency and biological interactions define the core microbiome of deep oligotrophic groundwater.</title>
        <authorList>
            <person name="Mehrshad M."/>
            <person name="Lopez-Fernandez M."/>
            <person name="Bell E."/>
            <person name="Bernier-Latmani R."/>
            <person name="Bertilsson S."/>
            <person name="Dopson M."/>
        </authorList>
    </citation>
    <scope>NUCLEOTIDE SEQUENCE</scope>
    <source>
        <strain evidence="12">Modern_marine.mb.64</strain>
    </source>
</reference>
<dbReference type="GO" id="GO:0004657">
    <property type="term" value="F:proline dehydrogenase activity"/>
    <property type="evidence" value="ECO:0007669"/>
    <property type="project" value="UniProtKB-EC"/>
</dbReference>
<dbReference type="PANTHER" id="PTHR13914:SF0">
    <property type="entry name" value="PROLINE DEHYDROGENASE 1, MITOCHONDRIAL"/>
    <property type="match status" value="1"/>
</dbReference>
<dbReference type="EMBL" id="JAHJDP010000032">
    <property type="protein sequence ID" value="MBU2690508.1"/>
    <property type="molecule type" value="Genomic_DNA"/>
</dbReference>
<keyword evidence="3" id="KW-0285">Flavoprotein</keyword>
<evidence type="ECO:0000256" key="4">
    <source>
        <dbReference type="ARBA" id="ARBA00022741"/>
    </source>
</evidence>
<evidence type="ECO:0000313" key="13">
    <source>
        <dbReference type="Proteomes" id="UP000777784"/>
    </source>
</evidence>
<dbReference type="PANTHER" id="PTHR13914">
    <property type="entry name" value="PROLINE OXIDASE"/>
    <property type="match status" value="1"/>
</dbReference>
<keyword evidence="4 10" id="KW-0547">Nucleotide-binding</keyword>
<evidence type="ECO:0000313" key="12">
    <source>
        <dbReference type="EMBL" id="MBU2690508.1"/>
    </source>
</evidence>
<feature type="binding site" evidence="9">
    <location>
        <position position="281"/>
    </location>
    <ligand>
        <name>substrate</name>
    </ligand>
</feature>
<dbReference type="InterPro" id="IPR008219">
    <property type="entry name" value="PRODH_bac_arc"/>
</dbReference>
<dbReference type="EC" id="1.5.5.2" evidence="2"/>
<sequence length="303" mass="34482">MSLWDQLVVRSLPFVPRPLVGYFSRPYIAGQMMDEALKSVHQLNQEGFMATLDILGEGVADVSQTRVTRDEYLQLINRIPERRLDANVSIKLTALGLNLDKGLCLENLRVLVKRAAELNSFIRIDMEDITTTDATLEIHRILAAEFPGHVGVAFQAYLRRSVADAAGLIRMKANIRLCKGIYVEPYAAAYRDPEIIRRNFIELLEMQLKGGMYVGIATHDEILVWESERLIRRLGLGREQYEFQMLLGVAEKLRRTILDAGHRLRVYVPYGQSWYAYSVRRLRENPRLAGLVAQRALGLSPKG</sequence>
<evidence type="ECO:0000256" key="9">
    <source>
        <dbReference type="PIRSR" id="PIRSR000196-1"/>
    </source>
</evidence>
<feature type="binding site" evidence="9">
    <location>
        <position position="280"/>
    </location>
    <ligand>
        <name>substrate</name>
    </ligand>
</feature>
<evidence type="ECO:0000256" key="7">
    <source>
        <dbReference type="ARBA" id="ARBA00023062"/>
    </source>
</evidence>
<dbReference type="InterPro" id="IPR002872">
    <property type="entry name" value="Proline_DH_dom"/>
</dbReference>
<keyword evidence="5 10" id="KW-0274">FAD</keyword>
<dbReference type="GO" id="GO:0010133">
    <property type="term" value="P:L-proline catabolic process to L-glutamate"/>
    <property type="evidence" value="ECO:0007669"/>
    <property type="project" value="InterPro"/>
</dbReference>
<feature type="domain" description="Proline dehydrogenase" evidence="11">
    <location>
        <begin position="36"/>
        <end position="288"/>
    </location>
</feature>
<evidence type="ECO:0000256" key="5">
    <source>
        <dbReference type="ARBA" id="ARBA00022827"/>
    </source>
</evidence>
<dbReference type="AlphaFoldDB" id="A0A948RVV0"/>
<evidence type="ECO:0000259" key="11">
    <source>
        <dbReference type="Pfam" id="PF01619"/>
    </source>
</evidence>
<evidence type="ECO:0000256" key="6">
    <source>
        <dbReference type="ARBA" id="ARBA00023002"/>
    </source>
</evidence>
<evidence type="ECO:0000256" key="10">
    <source>
        <dbReference type="PIRSR" id="PIRSR000196-2"/>
    </source>
</evidence>
<feature type="binding site" evidence="10">
    <location>
        <begin position="218"/>
        <end position="219"/>
    </location>
    <ligand>
        <name>FAD</name>
        <dbReference type="ChEBI" id="CHEBI:57692"/>
    </ligand>
</feature>
<dbReference type="SUPFAM" id="SSF51730">
    <property type="entry name" value="FAD-linked oxidoreductase"/>
    <property type="match status" value="1"/>
</dbReference>
<evidence type="ECO:0000256" key="2">
    <source>
        <dbReference type="ARBA" id="ARBA00012695"/>
    </source>
</evidence>
<keyword evidence="6" id="KW-0560">Oxidoreductase</keyword>
<evidence type="ECO:0000256" key="1">
    <source>
        <dbReference type="ARBA" id="ARBA00004739"/>
    </source>
</evidence>
<dbReference type="InterPro" id="IPR015659">
    <property type="entry name" value="Proline_oxidase"/>
</dbReference>
<accession>A0A948RVV0</accession>
<evidence type="ECO:0000256" key="3">
    <source>
        <dbReference type="ARBA" id="ARBA00022630"/>
    </source>
</evidence>
<evidence type="ECO:0000256" key="8">
    <source>
        <dbReference type="ARBA" id="ARBA00048779"/>
    </source>
</evidence>
<proteinExistence type="predicted"/>